<dbReference type="PANTHER" id="PTHR43210:SF5">
    <property type="entry name" value="DETHIOBIOTIN SYNTHETASE"/>
    <property type="match status" value="1"/>
</dbReference>
<organism evidence="1 2">
    <name type="scientific">Corynebacterium callunae DSM 20147</name>
    <dbReference type="NCBI Taxonomy" id="1121353"/>
    <lineage>
        <taxon>Bacteria</taxon>
        <taxon>Bacillati</taxon>
        <taxon>Actinomycetota</taxon>
        <taxon>Actinomycetes</taxon>
        <taxon>Mycobacteriales</taxon>
        <taxon>Corynebacteriaceae</taxon>
        <taxon>Corynebacterium</taxon>
    </lineage>
</organism>
<dbReference type="RefSeq" id="WP_015652041.1">
    <property type="nucleotide sequence ID" value="NC_020506.1"/>
</dbReference>
<dbReference type="PATRIC" id="fig|1121353.3.peg.2232"/>
<keyword evidence="1" id="KW-0436">Ligase</keyword>
<reference evidence="1 2" key="1">
    <citation type="submission" date="2013-02" db="EMBL/GenBank/DDBJ databases">
        <title>The complete genome sequence of Corynebacterium callunae DSM 20147.</title>
        <authorList>
            <person name="Ruckert C."/>
            <person name="Albersmeier A."/>
            <person name="Kalinowski J."/>
        </authorList>
    </citation>
    <scope>NUCLEOTIDE SEQUENCE [LARGE SCALE GENOMIC DNA]</scope>
    <source>
        <strain evidence="1 2">DSM 20147</strain>
    </source>
</reference>
<gene>
    <name evidence="1" type="primary">bioD</name>
    <name evidence="1" type="ORF">H924_10935</name>
</gene>
<sequence length="191" mass="20134">MISKIPLDIFTIEKLTGLKGKEWIRYRDPLAPNLAALQECAEPLDPAALISWLKDQDAPQRLVVIGGAGGLLVRLGAEFTIADLARELDAPLLIVTSTGLGSLNAAELTVEAARHRQLAVIGLLGGSIDNAPDLATRLNLKEFEKISQVPFLGAVPKGAGALSSADFGALVHNLGFPALDKAVAELVDQTL</sequence>
<dbReference type="Pfam" id="PF13500">
    <property type="entry name" value="AAA_26"/>
    <property type="match status" value="1"/>
</dbReference>
<dbReference type="HOGENOM" id="CLU_072551_1_1_11"/>
<dbReference type="eggNOG" id="COG0132">
    <property type="taxonomic scope" value="Bacteria"/>
</dbReference>
<protein>
    <submittedName>
        <fullName evidence="1">Dithiobiotin synthetase</fullName>
        <ecNumber evidence="1">6.3.3.3</ecNumber>
    </submittedName>
</protein>
<proteinExistence type="predicted"/>
<dbReference type="GO" id="GO:0005524">
    <property type="term" value="F:ATP binding"/>
    <property type="evidence" value="ECO:0007669"/>
    <property type="project" value="InterPro"/>
</dbReference>
<dbReference type="STRING" id="1121353.H924_10935"/>
<dbReference type="EC" id="6.3.3.3" evidence="1"/>
<accession>M1UGZ5</accession>
<dbReference type="PANTHER" id="PTHR43210">
    <property type="entry name" value="DETHIOBIOTIN SYNTHETASE"/>
    <property type="match status" value="1"/>
</dbReference>
<dbReference type="InterPro" id="IPR004472">
    <property type="entry name" value="DTB_synth_BioD"/>
</dbReference>
<dbReference type="CDD" id="cd03109">
    <property type="entry name" value="DTBS"/>
    <property type="match status" value="1"/>
</dbReference>
<evidence type="ECO:0000313" key="1">
    <source>
        <dbReference type="EMBL" id="AGG67615.1"/>
    </source>
</evidence>
<dbReference type="EMBL" id="CP004354">
    <property type="protein sequence ID" value="AGG67615.1"/>
    <property type="molecule type" value="Genomic_DNA"/>
</dbReference>
<dbReference type="Proteomes" id="UP000011760">
    <property type="component" value="Chromosome"/>
</dbReference>
<name>M1UGZ5_9CORY</name>
<dbReference type="Gene3D" id="3.40.50.300">
    <property type="entry name" value="P-loop containing nucleotide triphosphate hydrolases"/>
    <property type="match status" value="1"/>
</dbReference>
<dbReference type="SUPFAM" id="SSF52540">
    <property type="entry name" value="P-loop containing nucleoside triphosphate hydrolases"/>
    <property type="match status" value="1"/>
</dbReference>
<dbReference type="AlphaFoldDB" id="M1UGZ5"/>
<keyword evidence="2" id="KW-1185">Reference proteome</keyword>
<dbReference type="GO" id="GO:0009102">
    <property type="term" value="P:biotin biosynthetic process"/>
    <property type="evidence" value="ECO:0007669"/>
    <property type="project" value="UniProtKB-UniPathway"/>
</dbReference>
<evidence type="ECO:0000313" key="2">
    <source>
        <dbReference type="Proteomes" id="UP000011760"/>
    </source>
</evidence>
<dbReference type="GO" id="GO:0004141">
    <property type="term" value="F:dethiobiotin synthase activity"/>
    <property type="evidence" value="ECO:0007669"/>
    <property type="project" value="UniProtKB-EC"/>
</dbReference>
<dbReference type="GO" id="GO:0005829">
    <property type="term" value="C:cytosol"/>
    <property type="evidence" value="ECO:0007669"/>
    <property type="project" value="TreeGrafter"/>
</dbReference>
<dbReference type="GO" id="GO:0000287">
    <property type="term" value="F:magnesium ion binding"/>
    <property type="evidence" value="ECO:0007669"/>
    <property type="project" value="InterPro"/>
</dbReference>
<dbReference type="UniPathway" id="UPA00078"/>
<dbReference type="KEGG" id="ccn:H924_10935"/>
<dbReference type="InterPro" id="IPR027417">
    <property type="entry name" value="P-loop_NTPase"/>
</dbReference>